<sequence>MYILEIIIHTIDSISFSTSRIYFKSYYKSTKQHIKIIYHLNYRVMDWYLICYNILCNIWLGEIKISYAKYVIK</sequence>
<organism evidence="1 2">
    <name type="scientific">Clostridium uliginosum</name>
    <dbReference type="NCBI Taxonomy" id="119641"/>
    <lineage>
        <taxon>Bacteria</taxon>
        <taxon>Bacillati</taxon>
        <taxon>Bacillota</taxon>
        <taxon>Clostridia</taxon>
        <taxon>Eubacteriales</taxon>
        <taxon>Clostridiaceae</taxon>
        <taxon>Clostridium</taxon>
    </lineage>
</organism>
<dbReference type="AlphaFoldDB" id="A0A1I1N2W9"/>
<gene>
    <name evidence="1" type="ORF">SAMN05421842_11369</name>
</gene>
<reference evidence="1 2" key="1">
    <citation type="submission" date="2016-10" db="EMBL/GenBank/DDBJ databases">
        <authorList>
            <person name="de Groot N.N."/>
        </authorList>
    </citation>
    <scope>NUCLEOTIDE SEQUENCE [LARGE SCALE GENOMIC DNA]</scope>
    <source>
        <strain evidence="1 2">DSM 12992</strain>
    </source>
</reference>
<dbReference type="Proteomes" id="UP000199263">
    <property type="component" value="Unassembled WGS sequence"/>
</dbReference>
<accession>A0A1I1N2W9</accession>
<proteinExistence type="predicted"/>
<evidence type="ECO:0000313" key="2">
    <source>
        <dbReference type="Proteomes" id="UP000199263"/>
    </source>
</evidence>
<keyword evidence="2" id="KW-1185">Reference proteome</keyword>
<evidence type="ECO:0000313" key="1">
    <source>
        <dbReference type="EMBL" id="SFC91977.1"/>
    </source>
</evidence>
<dbReference type="EMBL" id="FOMG01000013">
    <property type="protein sequence ID" value="SFC91977.1"/>
    <property type="molecule type" value="Genomic_DNA"/>
</dbReference>
<name>A0A1I1N2W9_9CLOT</name>
<protein>
    <submittedName>
        <fullName evidence="1">Uncharacterized protein</fullName>
    </submittedName>
</protein>